<dbReference type="PANTHER" id="PTHR30146:SF148">
    <property type="entry name" value="HTH-TYPE TRANSCRIPTIONAL REPRESSOR PURR-RELATED"/>
    <property type="match status" value="1"/>
</dbReference>
<dbReference type="Pfam" id="PF00356">
    <property type="entry name" value="LacI"/>
    <property type="match status" value="1"/>
</dbReference>
<organism evidence="6 7">
    <name type="scientific">Paenibacillus thailandensis</name>
    <dbReference type="NCBI Taxonomy" id="393250"/>
    <lineage>
        <taxon>Bacteria</taxon>
        <taxon>Bacillati</taxon>
        <taxon>Bacillota</taxon>
        <taxon>Bacilli</taxon>
        <taxon>Bacillales</taxon>
        <taxon>Paenibacillaceae</taxon>
        <taxon>Paenibacillus</taxon>
    </lineage>
</organism>
<gene>
    <name evidence="6" type="ORF">ACFSW5_03540</name>
</gene>
<dbReference type="Pfam" id="PF13377">
    <property type="entry name" value="Peripla_BP_3"/>
    <property type="match status" value="1"/>
</dbReference>
<evidence type="ECO:0000256" key="2">
    <source>
        <dbReference type="ARBA" id="ARBA00023015"/>
    </source>
</evidence>
<keyword evidence="7" id="KW-1185">Reference proteome</keyword>
<dbReference type="Proteomes" id="UP001597493">
    <property type="component" value="Unassembled WGS sequence"/>
</dbReference>
<dbReference type="Gene3D" id="3.40.50.2300">
    <property type="match status" value="2"/>
</dbReference>
<evidence type="ECO:0000256" key="1">
    <source>
        <dbReference type="ARBA" id="ARBA00022491"/>
    </source>
</evidence>
<dbReference type="RefSeq" id="WP_379269966.1">
    <property type="nucleotide sequence ID" value="NZ_JBHUGT010000013.1"/>
</dbReference>
<dbReference type="GO" id="GO:0003677">
    <property type="term" value="F:DNA binding"/>
    <property type="evidence" value="ECO:0007669"/>
    <property type="project" value="UniProtKB-KW"/>
</dbReference>
<dbReference type="PROSITE" id="PS00356">
    <property type="entry name" value="HTH_LACI_1"/>
    <property type="match status" value="1"/>
</dbReference>
<dbReference type="InterPro" id="IPR000843">
    <property type="entry name" value="HTH_LacI"/>
</dbReference>
<protein>
    <submittedName>
        <fullName evidence="6">LacI family DNA-binding transcriptional regulator</fullName>
    </submittedName>
</protein>
<reference evidence="7" key="1">
    <citation type="journal article" date="2019" name="Int. J. Syst. Evol. Microbiol.">
        <title>The Global Catalogue of Microorganisms (GCM) 10K type strain sequencing project: providing services to taxonomists for standard genome sequencing and annotation.</title>
        <authorList>
            <consortium name="The Broad Institute Genomics Platform"/>
            <consortium name="The Broad Institute Genome Sequencing Center for Infectious Disease"/>
            <person name="Wu L."/>
            <person name="Ma J."/>
        </authorList>
    </citation>
    <scope>NUCLEOTIDE SEQUENCE [LARGE SCALE GENOMIC DNA]</scope>
    <source>
        <strain evidence="7">TISTR 1827</strain>
    </source>
</reference>
<sequence>MRNKVTIQDIADFTGVSKFAVSRALAGKTGVSEQTRSMIIKAAGQLGYFKEPLSDLPGDLQDPEAMTWTGTVLVLFPNVRYQNKDSVYWGPVFEGISARLNQKGLTILTLTEPSGDSVFSLLNPQAIKGILTVGSVSTAILLEIKRLGIPTVMVDHLDPAFPCDCLFADNLSSMREMVAKLIQKGYKSYQFVGNITDAHSYYERWLGFRSALEDFGVELQQWKPLIGPELDQFETTFLEAIDGRELPDVFVCANDYYAITVLDVLKKRHGGAVPASCAVTGFDNVYSDHPILATVDVNKELIGMRAVDQLLRRIVNPGSHYEKTLLQADVIFRD</sequence>
<dbReference type="Gene3D" id="1.10.260.40">
    <property type="entry name" value="lambda repressor-like DNA-binding domains"/>
    <property type="match status" value="1"/>
</dbReference>
<keyword evidence="2" id="KW-0805">Transcription regulation</keyword>
<comment type="caution">
    <text evidence="6">The sequence shown here is derived from an EMBL/GenBank/DDBJ whole genome shotgun (WGS) entry which is preliminary data.</text>
</comment>
<proteinExistence type="predicted"/>
<accession>A0ABW5QTE4</accession>
<evidence type="ECO:0000313" key="7">
    <source>
        <dbReference type="Proteomes" id="UP001597493"/>
    </source>
</evidence>
<evidence type="ECO:0000256" key="3">
    <source>
        <dbReference type="ARBA" id="ARBA00023125"/>
    </source>
</evidence>
<keyword evidence="4" id="KW-0804">Transcription</keyword>
<dbReference type="EMBL" id="JBHUMY010000002">
    <property type="protein sequence ID" value="MFD2659335.1"/>
    <property type="molecule type" value="Genomic_DNA"/>
</dbReference>
<feature type="domain" description="HTH lacI-type" evidence="5">
    <location>
        <begin position="5"/>
        <end position="48"/>
    </location>
</feature>
<evidence type="ECO:0000313" key="6">
    <source>
        <dbReference type="EMBL" id="MFD2659335.1"/>
    </source>
</evidence>
<name>A0ABW5QTE4_9BACL</name>
<dbReference type="InterPro" id="IPR028082">
    <property type="entry name" value="Peripla_BP_I"/>
</dbReference>
<dbReference type="PROSITE" id="PS50932">
    <property type="entry name" value="HTH_LACI_2"/>
    <property type="match status" value="1"/>
</dbReference>
<dbReference type="InterPro" id="IPR010982">
    <property type="entry name" value="Lambda_DNA-bd_dom_sf"/>
</dbReference>
<dbReference type="SUPFAM" id="SSF53822">
    <property type="entry name" value="Periplasmic binding protein-like I"/>
    <property type="match status" value="1"/>
</dbReference>
<dbReference type="PANTHER" id="PTHR30146">
    <property type="entry name" value="LACI-RELATED TRANSCRIPTIONAL REPRESSOR"/>
    <property type="match status" value="1"/>
</dbReference>
<keyword evidence="3 6" id="KW-0238">DNA-binding</keyword>
<dbReference type="InterPro" id="IPR046335">
    <property type="entry name" value="LacI/GalR-like_sensor"/>
</dbReference>
<keyword evidence="1" id="KW-0678">Repressor</keyword>
<dbReference type="CDD" id="cd01392">
    <property type="entry name" value="HTH_LacI"/>
    <property type="match status" value="1"/>
</dbReference>
<evidence type="ECO:0000256" key="4">
    <source>
        <dbReference type="ARBA" id="ARBA00023163"/>
    </source>
</evidence>
<dbReference type="SUPFAM" id="SSF47413">
    <property type="entry name" value="lambda repressor-like DNA-binding domains"/>
    <property type="match status" value="1"/>
</dbReference>
<dbReference type="SMART" id="SM00354">
    <property type="entry name" value="HTH_LACI"/>
    <property type="match status" value="1"/>
</dbReference>
<evidence type="ECO:0000259" key="5">
    <source>
        <dbReference type="PROSITE" id="PS50932"/>
    </source>
</evidence>